<evidence type="ECO:0000313" key="2">
    <source>
        <dbReference type="EMBL" id="SDS57258.1"/>
    </source>
</evidence>
<dbReference type="NCBIfam" id="NF033928">
    <property type="entry name" value="alph_xenorhab_A"/>
    <property type="match status" value="1"/>
</dbReference>
<dbReference type="NCBIfam" id="NF033927">
    <property type="entry name" value="alph_xenorhab_B"/>
    <property type="match status" value="1"/>
</dbReference>
<dbReference type="Proteomes" id="UP000198481">
    <property type="component" value="Chromosome I"/>
</dbReference>
<dbReference type="STRING" id="1148509.SAMN05216222_1753"/>
<dbReference type="InterPro" id="IPR047760">
    <property type="entry name" value="XaxB-like"/>
</dbReference>
<evidence type="ECO:0000256" key="1">
    <source>
        <dbReference type="SAM" id="Coils"/>
    </source>
</evidence>
<feature type="coiled-coil region" evidence="1">
    <location>
        <begin position="234"/>
        <end position="272"/>
    </location>
</feature>
<gene>
    <name evidence="2" type="ORF">SAMN05216222_1753</name>
</gene>
<evidence type="ECO:0000313" key="3">
    <source>
        <dbReference type="Proteomes" id="UP000198481"/>
    </source>
</evidence>
<dbReference type="RefSeq" id="WP_092273417.1">
    <property type="nucleotide sequence ID" value="NZ_LT629762.1"/>
</dbReference>
<dbReference type="EMBL" id="LT629762">
    <property type="protein sequence ID" value="SDS57258.1"/>
    <property type="molecule type" value="Genomic_DNA"/>
</dbReference>
<sequence length="754" mass="83839">MSANNLWDGALKNASPDQIMQYAAEAPARLINASASDANSEVRATGLLLTKKQIIDLHKYQAAAFRLPRNLKDVTDYLRFGVGQDGGPGLSPADFLTTFLNTHNHAARWTDLRERIMMTGRGLSNFATSMLTYSASIEEVYSDVRAGKLLDARDVKTLEQLRLVELELGDKFPGLQLESDTLSDLGYFLDRIFEEVEKNLQVTKGIKTDLDAFGSDLQEYILPGIQHRVGLIQKNTLSAEIKRLQTQIDDRAKEIELKNTEYKAAVQEALKAAAGMNIVGLAMAIYMGVEAENIRAARNELYAVQDQDILRLNNMNQTLGSLARVKHDLQSLEIVAIDADIATKNLIYTWNLLYIAVENSSKAIATINNALSLRQFITQFRLVVNPWKKIETDADALIQVFKEAQEEYSRNNLVGARSMKVVSLFNAAYPPLDLATLSASHGQMRGARTQAHGWQVKLGYLPDLFGRFDSIVKEVGQGSSALQSASQTSKYELETLLESLESLEQERLGESDPLVIEEIDGDRRQLLQRAAATIKVHSARLQGCLGNISDSFDRRLVQTYLADFAHDEQVAKDQLAELQVQLQALRDERQILSDAVATLQKAGIEDLAKDIELTLSKVTQLGLAPPEIQLVMMAIEQLKKTLIDASKSIAFIDMLRESDKLKLKIDAQVEKVDVENSIIQASLGRMKYLQAILLIEDSRQTYADIYGGAVNAYQQFLTATAPAQFTDIETMTNAFKAQAALFIRFLAPVSMPMR</sequence>
<dbReference type="Gene3D" id="1.20.1170.10">
    <property type="match status" value="1"/>
</dbReference>
<dbReference type="CDD" id="cd22657">
    <property type="entry name" value="ClyA_XaxA-like"/>
    <property type="match status" value="1"/>
</dbReference>
<protein>
    <submittedName>
        <fullName evidence="2">Uncharacterized protein</fullName>
    </submittedName>
</protein>
<feature type="coiled-coil region" evidence="1">
    <location>
        <begin position="568"/>
        <end position="602"/>
    </location>
</feature>
<dbReference type="AlphaFoldDB" id="A0A1H1TAU2"/>
<organism evidence="2 3">
    <name type="scientific">Pseudomonas prosekii</name>
    <dbReference type="NCBI Taxonomy" id="1148509"/>
    <lineage>
        <taxon>Bacteria</taxon>
        <taxon>Pseudomonadati</taxon>
        <taxon>Pseudomonadota</taxon>
        <taxon>Gammaproteobacteria</taxon>
        <taxon>Pseudomonadales</taxon>
        <taxon>Pseudomonadaceae</taxon>
        <taxon>Pseudomonas</taxon>
    </lineage>
</organism>
<keyword evidence="1" id="KW-0175">Coiled coil</keyword>
<dbReference type="SUPFAM" id="SSF58100">
    <property type="entry name" value="Bacterial hemolysins"/>
    <property type="match status" value="1"/>
</dbReference>
<reference evidence="2 3" key="1">
    <citation type="submission" date="2016-10" db="EMBL/GenBank/DDBJ databases">
        <authorList>
            <person name="de Groot N.N."/>
        </authorList>
    </citation>
    <scope>NUCLEOTIDE SEQUENCE [LARGE SCALE GENOMIC DNA]</scope>
    <source>
        <strain evidence="2 3">LMG 26867</strain>
    </source>
</reference>
<accession>A0A1H1TAU2</accession>
<proteinExistence type="predicted"/>
<name>A0A1H1TAU2_9PSED</name>